<evidence type="ECO:0000313" key="5">
    <source>
        <dbReference type="Proteomes" id="UP001530315"/>
    </source>
</evidence>
<feature type="compositionally biased region" description="Pro residues" evidence="1">
    <location>
        <begin position="75"/>
        <end position="89"/>
    </location>
</feature>
<dbReference type="EMBL" id="JALLAZ020001675">
    <property type="protein sequence ID" value="KAL3768513.1"/>
    <property type="molecule type" value="Genomic_DNA"/>
</dbReference>
<dbReference type="InterPro" id="IPR007314">
    <property type="entry name" value="Cofac_haem-bd_dom"/>
</dbReference>
<sequence>MMPPRSSSLLASLLVVLTAVDAFAPPRLSQELRRSQQHHRVDVDVDFVVVVVVESSSSLYSKDDRRGNIDSYHLSPPPEDGGMPAPPSWPTTTTTVSRRSVLRRSAASVAALGGVGLLPVSSASALPPIASFSNPFGSRLASMSNGGSYVPARRCTAYLVDSTIPPSLIPYRASREAAILKGLGMGKGTPKGPVVEDDVNLNNFMNRAVFGSLDAAKRVVGMTTGDDGSTSSSRSGANYQSFVFLGANFDDTHTASPERVAGETNADATLAVGLLADICRPRERSGNTAIGLAFAPRSAQDALDYYLLSKGEEDATTTMSSLDEYDVERKVVETLIALGADGVLAERHLPILRFAKRRGCALLALAPEPSDLRVVRGGGLQSLDPTRRGTYVADAPGFIALTQEPKFKLYTDKSLLKDFVASSSPTAKDEASTKAEQGNFFAERILVHEACATAIARWATSRPDSLVVTIAPVADVRFLGGINGRVPRVCKYLNPESLVDDEAVTTILLNPSAEETLSESKWLRLEIGTAPNNWTYQSKIADYLWFSSMPKVNMLPRMMNEQ</sequence>
<evidence type="ECO:0000256" key="2">
    <source>
        <dbReference type="SAM" id="SignalP"/>
    </source>
</evidence>
<feature type="domain" description="Haem-binding uptake Tiki superfamily ChaN" evidence="3">
    <location>
        <begin position="274"/>
        <end position="471"/>
    </location>
</feature>
<dbReference type="Proteomes" id="UP001530315">
    <property type="component" value="Unassembled WGS sequence"/>
</dbReference>
<evidence type="ECO:0000256" key="1">
    <source>
        <dbReference type="SAM" id="MobiDB-lite"/>
    </source>
</evidence>
<evidence type="ECO:0000313" key="4">
    <source>
        <dbReference type="EMBL" id="KAL3768513.1"/>
    </source>
</evidence>
<dbReference type="Pfam" id="PF04187">
    <property type="entry name" value="Cofac_haem_bdg"/>
    <property type="match status" value="1"/>
</dbReference>
<feature type="signal peptide" evidence="2">
    <location>
        <begin position="1"/>
        <end position="22"/>
    </location>
</feature>
<protein>
    <recommendedName>
        <fullName evidence="3">Haem-binding uptake Tiki superfamily ChaN domain-containing protein</fullName>
    </recommendedName>
</protein>
<comment type="caution">
    <text evidence="4">The sequence shown here is derived from an EMBL/GenBank/DDBJ whole genome shotgun (WGS) entry which is preliminary data.</text>
</comment>
<keyword evidence="5" id="KW-1185">Reference proteome</keyword>
<feature type="chain" id="PRO_5044833179" description="Haem-binding uptake Tiki superfamily ChaN domain-containing protein" evidence="2">
    <location>
        <begin position="23"/>
        <end position="562"/>
    </location>
</feature>
<feature type="region of interest" description="Disordered" evidence="1">
    <location>
        <begin position="64"/>
        <end position="97"/>
    </location>
</feature>
<organism evidence="4 5">
    <name type="scientific">Stephanodiscus triporus</name>
    <dbReference type="NCBI Taxonomy" id="2934178"/>
    <lineage>
        <taxon>Eukaryota</taxon>
        <taxon>Sar</taxon>
        <taxon>Stramenopiles</taxon>
        <taxon>Ochrophyta</taxon>
        <taxon>Bacillariophyta</taxon>
        <taxon>Coscinodiscophyceae</taxon>
        <taxon>Thalassiosirophycidae</taxon>
        <taxon>Stephanodiscales</taxon>
        <taxon>Stephanodiscaceae</taxon>
        <taxon>Stephanodiscus</taxon>
    </lineage>
</organism>
<gene>
    <name evidence="4" type="ORF">ACHAW5_006709</name>
</gene>
<keyword evidence="2" id="KW-0732">Signal</keyword>
<accession>A0ABD3MX56</accession>
<evidence type="ECO:0000259" key="3">
    <source>
        <dbReference type="Pfam" id="PF04187"/>
    </source>
</evidence>
<dbReference type="AlphaFoldDB" id="A0ABD3MX56"/>
<name>A0ABD3MX56_9STRA</name>
<reference evidence="4 5" key="1">
    <citation type="submission" date="2024-10" db="EMBL/GenBank/DDBJ databases">
        <title>Updated reference genomes for cyclostephanoid diatoms.</title>
        <authorList>
            <person name="Roberts W.R."/>
            <person name="Alverson A.J."/>
        </authorList>
    </citation>
    <scope>NUCLEOTIDE SEQUENCE [LARGE SCALE GENOMIC DNA]</scope>
    <source>
        <strain evidence="4 5">AJA276-08</strain>
    </source>
</reference>
<proteinExistence type="predicted"/>